<feature type="compositionally biased region" description="Gly residues" evidence="1">
    <location>
        <begin position="253"/>
        <end position="274"/>
    </location>
</feature>
<dbReference type="Proteomes" id="UP001071110">
    <property type="component" value="Unassembled WGS sequence"/>
</dbReference>
<evidence type="ECO:0000313" key="3">
    <source>
        <dbReference type="Proteomes" id="UP001071110"/>
    </source>
</evidence>
<name>A0A9Q4NS69_9CORY</name>
<accession>A0A9Q4NS69</accession>
<dbReference type="AlphaFoldDB" id="A0A9Q4NS69"/>
<feature type="compositionally biased region" description="Low complexity" evidence="1">
    <location>
        <begin position="38"/>
        <end position="97"/>
    </location>
</feature>
<proteinExistence type="predicted"/>
<dbReference type="RefSeq" id="WP_269028267.1">
    <property type="nucleotide sequence ID" value="NZ_BAABDP010000024.1"/>
</dbReference>
<evidence type="ECO:0000313" key="2">
    <source>
        <dbReference type="EMBL" id="MCZ2221619.1"/>
    </source>
</evidence>
<feature type="compositionally biased region" description="Low complexity" evidence="1">
    <location>
        <begin position="192"/>
        <end position="208"/>
    </location>
</feature>
<protein>
    <submittedName>
        <fullName evidence="2">Uncharacterized protein</fullName>
    </submittedName>
</protein>
<feature type="compositionally biased region" description="Low complexity" evidence="1">
    <location>
        <begin position="304"/>
        <end position="315"/>
    </location>
</feature>
<comment type="caution">
    <text evidence="2">The sequence shown here is derived from an EMBL/GenBank/DDBJ whole genome shotgun (WGS) entry which is preliminary data.</text>
</comment>
<sequence length="373" mass="37123">MEGTARRVAVFIGAGALLAALVGFTVWATSSPGQNNRAGFTAEAAGTTGTSATPTTSSPTTETVTENQTHTRTVRSSASAANNGRNANLGAGASGRANSDEGRAGAAVPTGYNAAQDPYLPPHAVVAPAPESGQPSRVYRPSNIVPSPARPQAAPQNANPAAEPTPAGAQTSTRTSSQQTPASTPPREPGEPGESSAAQTSTPATPAPGGSEVQPSEATEPTRTPAQEPSKQPEQPQTTEASDESEQTPQPGHGSGPSHGPDDMGGSGNAGGAAGVQVGEPTEQEPSHTQDSQQSAAPKTRLEGAGAAAQPSAGAEITDNADSASASQVPPEVTAAEEPAAPTRVAGKEDVAGYPKEDEGMTARGVLDKITGR</sequence>
<feature type="compositionally biased region" description="Polar residues" evidence="1">
    <location>
        <begin position="287"/>
        <end position="297"/>
    </location>
</feature>
<feature type="region of interest" description="Disordered" evidence="1">
    <location>
        <begin position="37"/>
        <end position="373"/>
    </location>
</feature>
<organism evidence="2 3">
    <name type="scientific">Corynebacterium pilbarense</name>
    <dbReference type="NCBI Taxonomy" id="1288393"/>
    <lineage>
        <taxon>Bacteria</taxon>
        <taxon>Bacillati</taxon>
        <taxon>Actinomycetota</taxon>
        <taxon>Actinomycetes</taxon>
        <taxon>Mycobacteriales</taxon>
        <taxon>Corynebacteriaceae</taxon>
        <taxon>Corynebacterium</taxon>
    </lineage>
</organism>
<evidence type="ECO:0000256" key="1">
    <source>
        <dbReference type="SAM" id="MobiDB-lite"/>
    </source>
</evidence>
<dbReference type="EMBL" id="JANRML010000014">
    <property type="protein sequence ID" value="MCZ2221619.1"/>
    <property type="molecule type" value="Genomic_DNA"/>
</dbReference>
<gene>
    <name evidence="2" type="ORF">NUW87_09575</name>
</gene>
<keyword evidence="3" id="KW-1185">Reference proteome</keyword>
<feature type="compositionally biased region" description="Basic and acidic residues" evidence="1">
    <location>
        <begin position="346"/>
        <end position="373"/>
    </location>
</feature>
<feature type="compositionally biased region" description="Polar residues" evidence="1">
    <location>
        <begin position="213"/>
        <end position="240"/>
    </location>
</feature>
<feature type="compositionally biased region" description="Low complexity" evidence="1">
    <location>
        <begin position="146"/>
        <end position="182"/>
    </location>
</feature>
<feature type="compositionally biased region" description="Low complexity" evidence="1">
    <location>
        <begin position="329"/>
        <end position="343"/>
    </location>
</feature>
<reference evidence="2" key="1">
    <citation type="submission" date="2022-08" db="EMBL/GenBank/DDBJ databases">
        <title>Corynebacterium sp. nov., isolated from clinical breast specimens.</title>
        <authorList>
            <person name="Zhang T."/>
        </authorList>
    </citation>
    <scope>NUCLEOTIDE SEQUENCE</scope>
    <source>
        <strain evidence="2">CCUG 57942</strain>
    </source>
</reference>